<sequence length="349" mass="38635">MFVDNIRIFAKAGKGGNGLASFRREKFVPKGGPDGGDGGDGGSVILEVDPHTNDLRAFFYDPKLIATDGVPGGHVRRHGKDGKTVVGKVPPGTIVYRSNAETMQEATWLEREGEGIELEQIADLTELGERFVLCQGGEGGRGNWHFRSATNQSPTEFEFGTEAESGVFFLELRRIADAGLVGYPNAGKSTLLGDISSAKPKVADYPFTTLQPIVGVVEFDDFRRCVVADIPGIIEGAHRNRGLGHEFLRHIMRCKLLIFVVDMSGLERDPIEDLQQLRTEIKLYSEELAQRPWLIVANKMDQEASVENFENFRRRFPKQEIISVSALTGEGIDTLKARLNELIGYHYAR</sequence>
<dbReference type="PATRIC" id="fig|1679444.3.peg.1737"/>
<dbReference type="InterPro" id="IPR027417">
    <property type="entry name" value="P-loop_NTPase"/>
</dbReference>
<dbReference type="GO" id="GO:0003924">
    <property type="term" value="F:GTPase activity"/>
    <property type="evidence" value="ECO:0007669"/>
    <property type="project" value="UniProtKB-UniRule"/>
</dbReference>
<protein>
    <recommendedName>
        <fullName evidence="8">GTPase Obg</fullName>
        <ecNumber evidence="8">3.6.5.-</ecNumber>
    </recommendedName>
    <alternativeName>
        <fullName evidence="8">GTP-binding protein Obg</fullName>
    </alternativeName>
</protein>
<dbReference type="InterPro" id="IPR006169">
    <property type="entry name" value="GTP1_OBG_dom"/>
</dbReference>
<keyword evidence="3 8" id="KW-0479">Metal-binding</keyword>
<evidence type="ECO:0000256" key="7">
    <source>
        <dbReference type="ARBA" id="ARBA00023134"/>
    </source>
</evidence>
<dbReference type="Gene3D" id="2.70.210.12">
    <property type="entry name" value="GTP1/OBG domain"/>
    <property type="match status" value="1"/>
</dbReference>
<dbReference type="GO" id="GO:0042254">
    <property type="term" value="P:ribosome biogenesis"/>
    <property type="evidence" value="ECO:0007669"/>
    <property type="project" value="UniProtKB-UniRule"/>
</dbReference>
<dbReference type="PIRSF" id="PIRSF002401">
    <property type="entry name" value="GTP_bd_Obg/CgtA"/>
    <property type="match status" value="1"/>
</dbReference>
<dbReference type="HAMAP" id="MF_01454">
    <property type="entry name" value="GTPase_Obg"/>
    <property type="match status" value="1"/>
</dbReference>
<dbReference type="STRING" id="1679444.PYTT_1772"/>
<dbReference type="Gene3D" id="3.40.50.300">
    <property type="entry name" value="P-loop containing nucleotide triphosphate hydrolases"/>
    <property type="match status" value="1"/>
</dbReference>
<dbReference type="InterPro" id="IPR006073">
    <property type="entry name" value="GTP-bd"/>
</dbReference>
<feature type="binding site" evidence="8">
    <location>
        <position position="209"/>
    </location>
    <ligand>
        <name>Mg(2+)</name>
        <dbReference type="ChEBI" id="CHEBI:18420"/>
    </ligand>
</feature>
<dbReference type="GO" id="GO:0000287">
    <property type="term" value="F:magnesium ion binding"/>
    <property type="evidence" value="ECO:0007669"/>
    <property type="project" value="InterPro"/>
</dbReference>
<dbReference type="PROSITE" id="PS51710">
    <property type="entry name" value="G_OBG"/>
    <property type="match status" value="1"/>
</dbReference>
<dbReference type="GO" id="GO:0005737">
    <property type="term" value="C:cytoplasm"/>
    <property type="evidence" value="ECO:0007669"/>
    <property type="project" value="UniProtKB-SubCell"/>
</dbReference>
<evidence type="ECO:0000256" key="5">
    <source>
        <dbReference type="ARBA" id="ARBA00022801"/>
    </source>
</evidence>
<feature type="binding site" evidence="8">
    <location>
        <begin position="207"/>
        <end position="211"/>
    </location>
    <ligand>
        <name>GTP</name>
        <dbReference type="ChEBI" id="CHEBI:37565"/>
    </ligand>
</feature>
<comment type="function">
    <text evidence="8">An essential GTPase which binds GTP, GDP and possibly (p)ppGpp with moderate affinity, with high nucleotide exchange rates and a fairly low GTP hydrolysis rate. Plays a role in control of the cell cycle, stress response, ribosome biogenesis and in those bacteria that undergo differentiation, in morphogenesis control.</text>
</comment>
<dbReference type="NCBIfam" id="TIGR02729">
    <property type="entry name" value="Obg_CgtA"/>
    <property type="match status" value="1"/>
</dbReference>
<evidence type="ECO:0000256" key="2">
    <source>
        <dbReference type="ARBA" id="ARBA00022490"/>
    </source>
</evidence>
<feature type="binding site" evidence="8">
    <location>
        <begin position="298"/>
        <end position="301"/>
    </location>
    <ligand>
        <name>GTP</name>
        <dbReference type="ChEBI" id="CHEBI:37565"/>
    </ligand>
</feature>
<dbReference type="InterPro" id="IPR031167">
    <property type="entry name" value="G_OBG"/>
</dbReference>
<dbReference type="InterPro" id="IPR036726">
    <property type="entry name" value="GTP1_OBG_dom_sf"/>
</dbReference>
<keyword evidence="6 8" id="KW-0460">Magnesium</keyword>
<dbReference type="EMBL" id="LT629973">
    <property type="protein sequence ID" value="SEH92567.1"/>
    <property type="molecule type" value="Genomic_DNA"/>
</dbReference>
<dbReference type="NCBIfam" id="NF008955">
    <property type="entry name" value="PRK12297.1"/>
    <property type="match status" value="1"/>
</dbReference>
<comment type="cofactor">
    <cofactor evidence="8">
        <name>Mg(2+)</name>
        <dbReference type="ChEBI" id="CHEBI:18420"/>
    </cofactor>
</comment>
<dbReference type="RefSeq" id="WP_067777745.1">
    <property type="nucleotide sequence ID" value="NZ_LIGX01000041.1"/>
</dbReference>
<accession>A0A1C7P911</accession>
<feature type="binding site" evidence="8">
    <location>
        <begin position="229"/>
        <end position="232"/>
    </location>
    <ligand>
        <name>GTP</name>
        <dbReference type="ChEBI" id="CHEBI:37565"/>
    </ligand>
</feature>
<dbReference type="NCBIfam" id="TIGR00231">
    <property type="entry name" value="small_GTP"/>
    <property type="match status" value="1"/>
</dbReference>
<feature type="domain" description="OBG-type G" evidence="9">
    <location>
        <begin position="176"/>
        <end position="344"/>
    </location>
</feature>
<reference evidence="12" key="1">
    <citation type="submission" date="2016-09" db="EMBL/GenBank/DDBJ databases">
        <authorList>
            <person name="Koehorst J."/>
        </authorList>
    </citation>
    <scope>NUCLEOTIDE SEQUENCE [LARGE SCALE GENOMIC DNA]</scope>
</reference>
<dbReference type="EC" id="3.6.5.-" evidence="8"/>
<dbReference type="GO" id="GO:0005525">
    <property type="term" value="F:GTP binding"/>
    <property type="evidence" value="ECO:0007669"/>
    <property type="project" value="UniProtKB-UniRule"/>
</dbReference>
<keyword evidence="5 8" id="KW-0378">Hydrolase</keyword>
<evidence type="ECO:0000256" key="6">
    <source>
        <dbReference type="ARBA" id="ARBA00022842"/>
    </source>
</evidence>
<dbReference type="AlphaFoldDB" id="A0A1C7P911"/>
<dbReference type="PANTHER" id="PTHR11702">
    <property type="entry name" value="DEVELOPMENTALLY REGULATED GTP-BINDING PROTEIN-RELATED"/>
    <property type="match status" value="1"/>
</dbReference>
<dbReference type="PANTHER" id="PTHR11702:SF31">
    <property type="entry name" value="MITOCHONDRIAL RIBOSOME-ASSOCIATED GTPASE 2"/>
    <property type="match status" value="1"/>
</dbReference>
<dbReference type="KEGG" id="agl:PYTT_1772"/>
<evidence type="ECO:0000313" key="11">
    <source>
        <dbReference type="EMBL" id="SEH92567.1"/>
    </source>
</evidence>
<dbReference type="CDD" id="cd01898">
    <property type="entry name" value="Obg"/>
    <property type="match status" value="1"/>
</dbReference>
<dbReference type="OrthoDB" id="9807318at2"/>
<evidence type="ECO:0000256" key="3">
    <source>
        <dbReference type="ARBA" id="ARBA00022723"/>
    </source>
</evidence>
<feature type="binding site" evidence="8">
    <location>
        <begin position="182"/>
        <end position="189"/>
    </location>
    <ligand>
        <name>GTP</name>
        <dbReference type="ChEBI" id="CHEBI:37565"/>
    </ligand>
</feature>
<dbReference type="PRINTS" id="PR00326">
    <property type="entry name" value="GTP1OBG"/>
</dbReference>
<evidence type="ECO:0000259" key="9">
    <source>
        <dbReference type="PROSITE" id="PS51710"/>
    </source>
</evidence>
<feature type="binding site" evidence="8">
    <location>
        <begin position="325"/>
        <end position="327"/>
    </location>
    <ligand>
        <name>GTP</name>
        <dbReference type="ChEBI" id="CHEBI:37565"/>
    </ligand>
</feature>
<organism evidence="11 12">
    <name type="scientific">Akkermansia glycaniphila</name>
    <dbReference type="NCBI Taxonomy" id="1679444"/>
    <lineage>
        <taxon>Bacteria</taxon>
        <taxon>Pseudomonadati</taxon>
        <taxon>Verrucomicrobiota</taxon>
        <taxon>Verrucomicrobiia</taxon>
        <taxon>Verrucomicrobiales</taxon>
        <taxon>Akkermansiaceae</taxon>
        <taxon>Akkermansia</taxon>
    </lineage>
</organism>
<keyword evidence="2 8" id="KW-0963">Cytoplasm</keyword>
<proteinExistence type="inferred from homology"/>
<dbReference type="Pfam" id="PF01926">
    <property type="entry name" value="MMR_HSR1"/>
    <property type="match status" value="1"/>
</dbReference>
<keyword evidence="12" id="KW-1185">Reference proteome</keyword>
<gene>
    <name evidence="8" type="primary">obg</name>
    <name evidence="11" type="ORF">PYTT_1772</name>
</gene>
<evidence type="ECO:0000259" key="10">
    <source>
        <dbReference type="PROSITE" id="PS51883"/>
    </source>
</evidence>
<dbReference type="SUPFAM" id="SSF52540">
    <property type="entry name" value="P-loop containing nucleoside triphosphate hydrolases"/>
    <property type="match status" value="1"/>
</dbReference>
<comment type="subunit">
    <text evidence="8">Monomer.</text>
</comment>
<dbReference type="InterPro" id="IPR014100">
    <property type="entry name" value="GTP-bd_Obg/CgtA"/>
</dbReference>
<evidence type="ECO:0000256" key="1">
    <source>
        <dbReference type="ARBA" id="ARBA00007699"/>
    </source>
</evidence>
<dbReference type="GO" id="GO:0043022">
    <property type="term" value="F:ribosome binding"/>
    <property type="evidence" value="ECO:0007669"/>
    <property type="project" value="UniProtKB-ARBA"/>
</dbReference>
<dbReference type="Proteomes" id="UP000176204">
    <property type="component" value="Chromosome I"/>
</dbReference>
<keyword evidence="4 8" id="KW-0547">Nucleotide-binding</keyword>
<dbReference type="InterPro" id="IPR045086">
    <property type="entry name" value="OBG_GTPase"/>
</dbReference>
<dbReference type="NCBIfam" id="NF008956">
    <property type="entry name" value="PRK12299.1"/>
    <property type="match status" value="1"/>
</dbReference>
<dbReference type="InterPro" id="IPR005225">
    <property type="entry name" value="Small_GTP-bd"/>
</dbReference>
<comment type="similarity">
    <text evidence="1 8">Belongs to the TRAFAC class OBG-HflX-like GTPase superfamily. OBG GTPase family.</text>
</comment>
<dbReference type="FunFam" id="2.70.210.12:FF:000001">
    <property type="entry name" value="GTPase Obg"/>
    <property type="match status" value="1"/>
</dbReference>
<evidence type="ECO:0000256" key="8">
    <source>
        <dbReference type="HAMAP-Rule" id="MF_01454"/>
    </source>
</evidence>
<comment type="subcellular location">
    <subcellularLocation>
        <location evidence="8">Cytoplasm</location>
    </subcellularLocation>
</comment>
<name>A0A1C7P911_9BACT</name>
<keyword evidence="7 8" id="KW-0342">GTP-binding</keyword>
<dbReference type="SUPFAM" id="SSF82051">
    <property type="entry name" value="Obg GTP-binding protein N-terminal domain"/>
    <property type="match status" value="1"/>
</dbReference>
<evidence type="ECO:0000256" key="4">
    <source>
        <dbReference type="ARBA" id="ARBA00022741"/>
    </source>
</evidence>
<evidence type="ECO:0000313" key="12">
    <source>
        <dbReference type="Proteomes" id="UP000176204"/>
    </source>
</evidence>
<feature type="binding site" evidence="8">
    <location>
        <position position="189"/>
    </location>
    <ligand>
        <name>Mg(2+)</name>
        <dbReference type="ChEBI" id="CHEBI:18420"/>
    </ligand>
</feature>
<dbReference type="Pfam" id="PF01018">
    <property type="entry name" value="GTP1_OBG"/>
    <property type="match status" value="1"/>
</dbReference>
<dbReference type="PROSITE" id="PS51883">
    <property type="entry name" value="OBG"/>
    <property type="match status" value="1"/>
</dbReference>
<feature type="domain" description="Obg" evidence="10">
    <location>
        <begin position="1"/>
        <end position="175"/>
    </location>
</feature>